<dbReference type="AlphaFoldDB" id="A0A2M8KWM6"/>
<reference evidence="3" key="1">
    <citation type="submission" date="2017-09" db="EMBL/GenBank/DDBJ databases">
        <title>Depth-based differentiation of microbial function through sediment-hosted aquifers and enrichment of novel symbionts in the deep terrestrial subsurface.</title>
        <authorList>
            <person name="Probst A.J."/>
            <person name="Ladd B."/>
            <person name="Jarett J.K."/>
            <person name="Geller-Mcgrath D.E."/>
            <person name="Sieber C.M.K."/>
            <person name="Emerson J.B."/>
            <person name="Anantharaman K."/>
            <person name="Thomas B.C."/>
            <person name="Malmstrom R."/>
            <person name="Stieglmeier M."/>
            <person name="Klingl A."/>
            <person name="Woyke T."/>
            <person name="Ryan C.M."/>
            <person name="Banfield J.F."/>
        </authorList>
    </citation>
    <scope>NUCLEOTIDE SEQUENCE [LARGE SCALE GENOMIC DNA]</scope>
</reference>
<evidence type="ECO:0000313" key="3">
    <source>
        <dbReference type="Proteomes" id="UP000229098"/>
    </source>
</evidence>
<dbReference type="GO" id="GO:0016226">
    <property type="term" value="P:iron-sulfur cluster assembly"/>
    <property type="evidence" value="ECO:0007669"/>
    <property type="project" value="InterPro"/>
</dbReference>
<gene>
    <name evidence="2" type="ORF">COU90_02645</name>
</gene>
<dbReference type="PANTHER" id="PTHR43575:SF1">
    <property type="entry name" value="PROTEIN ABCI7, CHLOROPLASTIC"/>
    <property type="match status" value="1"/>
</dbReference>
<dbReference type="SUPFAM" id="SSF101960">
    <property type="entry name" value="Stabilizer of iron transporter SufD"/>
    <property type="match status" value="1"/>
</dbReference>
<dbReference type="InterPro" id="IPR037284">
    <property type="entry name" value="SUF_FeS_clus_asmbl_SufBD_sf"/>
</dbReference>
<organism evidence="2 3">
    <name type="scientific">Candidatus Ryanbacteria bacterium CG10_big_fil_rev_8_21_14_0_10_43_42</name>
    <dbReference type="NCBI Taxonomy" id="1974864"/>
    <lineage>
        <taxon>Bacteria</taxon>
        <taxon>Candidatus Ryaniibacteriota</taxon>
    </lineage>
</organism>
<proteinExistence type="predicted"/>
<dbReference type="Pfam" id="PF01458">
    <property type="entry name" value="SUFBD_core"/>
    <property type="match status" value="1"/>
</dbReference>
<feature type="domain" description="SUF system FeS cluster assembly SufBD core" evidence="1">
    <location>
        <begin position="54"/>
        <end position="267"/>
    </location>
</feature>
<comment type="caution">
    <text evidence="2">The sequence shown here is derived from an EMBL/GenBank/DDBJ whole genome shotgun (WGS) entry which is preliminary data.</text>
</comment>
<evidence type="ECO:0000313" key="2">
    <source>
        <dbReference type="EMBL" id="PJE64326.1"/>
    </source>
</evidence>
<evidence type="ECO:0000259" key="1">
    <source>
        <dbReference type="Pfam" id="PF01458"/>
    </source>
</evidence>
<dbReference type="PANTHER" id="PTHR43575">
    <property type="entry name" value="PROTEIN ABCI7, CHLOROPLASTIC"/>
    <property type="match status" value="1"/>
</dbReference>
<dbReference type="EMBL" id="PFEF01000006">
    <property type="protein sequence ID" value="PJE64326.1"/>
    <property type="molecule type" value="Genomic_DNA"/>
</dbReference>
<name>A0A2M8KWM6_9BACT</name>
<dbReference type="InterPro" id="IPR055346">
    <property type="entry name" value="Fe-S_cluster_assembly_SufBD"/>
</dbReference>
<protein>
    <recommendedName>
        <fullName evidence="1">SUF system FeS cluster assembly SufBD core domain-containing protein</fullName>
    </recommendedName>
</protein>
<dbReference type="Proteomes" id="UP000229098">
    <property type="component" value="Unassembled WGS sequence"/>
</dbReference>
<dbReference type="InterPro" id="IPR000825">
    <property type="entry name" value="SUF_FeS_clus_asmbl_SufBD_core"/>
</dbReference>
<sequence>MHKEKNTDKKEIVSHYGIGIFSVMPQDIVHADMEIPSIKVSKGVVVVRNKKGIHITVKKENVAEIEIVNDTDVSANSTMDVFVEEGANVRIRRRYAPGAPSLHTERYTLERNASLRMERIVETVVFLRVLHEVILAGDNASYSLIGRNTVSGASTFDSEESILHRGRNTTSSIEERHVVKDKAKLIWRGRTRVLQEAKESMVSQISRTLLMNDETEADTVPMVELFTHNVRACHAATTTTLDPEQVFYLTSRGMSDKDAEKQIIEGFLKVMPTL</sequence>
<accession>A0A2M8KWM6</accession>